<dbReference type="AlphaFoldDB" id="A0AB39W042"/>
<feature type="transmembrane region" description="Helical" evidence="5">
    <location>
        <begin position="143"/>
        <end position="162"/>
    </location>
</feature>
<feature type="transmembrane region" description="Helical" evidence="5">
    <location>
        <begin position="208"/>
        <end position="237"/>
    </location>
</feature>
<feature type="transmembrane region" description="Helical" evidence="5">
    <location>
        <begin position="358"/>
        <end position="376"/>
    </location>
</feature>
<gene>
    <name evidence="6" type="ORF">AB3G37_24315</name>
</gene>
<keyword evidence="4 5" id="KW-0472">Membrane</keyword>
<dbReference type="InterPro" id="IPR002797">
    <property type="entry name" value="Polysacc_synth"/>
</dbReference>
<dbReference type="GO" id="GO:0016020">
    <property type="term" value="C:membrane"/>
    <property type="evidence" value="ECO:0007669"/>
    <property type="project" value="UniProtKB-SubCell"/>
</dbReference>
<evidence type="ECO:0000313" key="6">
    <source>
        <dbReference type="EMBL" id="XDU75006.1"/>
    </source>
</evidence>
<feature type="transmembrane region" description="Helical" evidence="5">
    <location>
        <begin position="243"/>
        <end position="266"/>
    </location>
</feature>
<feature type="transmembrane region" description="Helical" evidence="5">
    <location>
        <begin position="168"/>
        <end position="187"/>
    </location>
</feature>
<dbReference type="EMBL" id="CP165629">
    <property type="protein sequence ID" value="XDU75006.1"/>
    <property type="molecule type" value="Genomic_DNA"/>
</dbReference>
<name>A0AB39W042_9GAMM</name>
<evidence type="ECO:0000256" key="5">
    <source>
        <dbReference type="SAM" id="Phobius"/>
    </source>
</evidence>
<keyword evidence="2 5" id="KW-0812">Transmembrane</keyword>
<dbReference type="InterPro" id="IPR052556">
    <property type="entry name" value="PolySynth_Transporter"/>
</dbReference>
<dbReference type="Pfam" id="PF01943">
    <property type="entry name" value="Polysacc_synt"/>
    <property type="match status" value="1"/>
</dbReference>
<accession>A0AB39W042</accession>
<feature type="transmembrane region" description="Helical" evidence="5">
    <location>
        <begin position="325"/>
        <end position="346"/>
    </location>
</feature>
<protein>
    <submittedName>
        <fullName evidence="6">Oligosaccharide flippase family protein</fullName>
    </submittedName>
</protein>
<feature type="transmembrane region" description="Helical" evidence="5">
    <location>
        <begin position="76"/>
        <end position="98"/>
    </location>
</feature>
<feature type="transmembrane region" description="Helical" evidence="5">
    <location>
        <begin position="382"/>
        <end position="400"/>
    </location>
</feature>
<sequence length="420" mass="47028">MNRKILTNSIWMMSEKLVTMFGLIFVVSYVAKYVGTTIFGQIALATSLFQITLVIAQLGSDVIIFKRISKNHKSGVKLITATLPMRGLIYILISIPVVFFTHKTGDVNGFIFIIACFASCFFSSIDVFSMYYDAKLESMRNTIANIFGLIVSLILRWVIVFFHVDVKFLAIPIIFASLIPFLIRLYFFKRHNSMKVGSSRHRNKYKKYLIMSGFSFVISTLSVAIYARLSIILLGFMSSGPSVGVFSVSITLAGAWSFILTSLITSNLPSIFSEKDELKAIKLASKLNAMIVIISLIIISFVSIFGDYFIRKLYGIDFIDAYKPLLILSFSTMISSLGIISARFIARSSGYSFLSKKMLCVALFSLVINIPLINFYGLTGAATATLLTEIVSLTFFNYFFKKGIILKLHLSTLFVNKILK</sequence>
<evidence type="ECO:0000256" key="1">
    <source>
        <dbReference type="ARBA" id="ARBA00004141"/>
    </source>
</evidence>
<dbReference type="RefSeq" id="WP_369791036.1">
    <property type="nucleotide sequence ID" value="NZ_CP165629.1"/>
</dbReference>
<feature type="transmembrane region" description="Helical" evidence="5">
    <location>
        <begin position="42"/>
        <end position="64"/>
    </location>
</feature>
<evidence type="ECO:0000256" key="2">
    <source>
        <dbReference type="ARBA" id="ARBA00022692"/>
    </source>
</evidence>
<geneLocation type="plasmid" evidence="6">
    <name>unnamed</name>
</geneLocation>
<keyword evidence="6" id="KW-0614">Plasmid</keyword>
<feature type="transmembrane region" description="Helical" evidence="5">
    <location>
        <begin position="110"/>
        <end position="131"/>
    </location>
</feature>
<reference evidence="6" key="1">
    <citation type="submission" date="2024-07" db="EMBL/GenBank/DDBJ databases">
        <authorList>
            <person name="Biller S.J."/>
        </authorList>
    </citation>
    <scope>NUCLEOTIDE SEQUENCE</scope>
    <source>
        <strain evidence="6">WC2420</strain>
        <plasmid evidence="6">unnamed</plasmid>
    </source>
</reference>
<dbReference type="PANTHER" id="PTHR43424:SF1">
    <property type="entry name" value="LOCUS PUTATIVE PROTEIN 1-RELATED"/>
    <property type="match status" value="1"/>
</dbReference>
<organism evidence="6">
    <name type="scientific">Rouxiella sp. WC2420</name>
    <dbReference type="NCBI Taxonomy" id="3234145"/>
    <lineage>
        <taxon>Bacteria</taxon>
        <taxon>Pseudomonadati</taxon>
        <taxon>Pseudomonadota</taxon>
        <taxon>Gammaproteobacteria</taxon>
        <taxon>Enterobacterales</taxon>
        <taxon>Yersiniaceae</taxon>
        <taxon>Rouxiella</taxon>
    </lineage>
</organism>
<evidence type="ECO:0000256" key="3">
    <source>
        <dbReference type="ARBA" id="ARBA00022989"/>
    </source>
</evidence>
<comment type="subcellular location">
    <subcellularLocation>
        <location evidence="1">Membrane</location>
        <topology evidence="1">Multi-pass membrane protein</topology>
    </subcellularLocation>
</comment>
<proteinExistence type="predicted"/>
<keyword evidence="3 5" id="KW-1133">Transmembrane helix</keyword>
<evidence type="ECO:0000256" key="4">
    <source>
        <dbReference type="ARBA" id="ARBA00023136"/>
    </source>
</evidence>
<dbReference type="PANTHER" id="PTHR43424">
    <property type="entry name" value="LOCUS PUTATIVE PROTEIN 1-RELATED"/>
    <property type="match status" value="1"/>
</dbReference>
<feature type="transmembrane region" description="Helical" evidence="5">
    <location>
        <begin position="287"/>
        <end position="305"/>
    </location>
</feature>